<evidence type="ECO:0000259" key="1">
    <source>
        <dbReference type="PROSITE" id="PS50911"/>
    </source>
</evidence>
<dbReference type="Gene3D" id="3.90.1720.10">
    <property type="entry name" value="endopeptidase domain like (from Nostoc punctiforme)"/>
    <property type="match status" value="1"/>
</dbReference>
<proteinExistence type="predicted"/>
<dbReference type="InterPro" id="IPR007921">
    <property type="entry name" value="CHAP_dom"/>
</dbReference>
<evidence type="ECO:0000313" key="2">
    <source>
        <dbReference type="EMBL" id="HGS87433.1"/>
    </source>
</evidence>
<dbReference type="EMBL" id="DSXR01000075">
    <property type="protein sequence ID" value="HGS87433.1"/>
    <property type="molecule type" value="Genomic_DNA"/>
</dbReference>
<comment type="caution">
    <text evidence="2">The sequence shown here is derived from an EMBL/GenBank/DDBJ whole genome shotgun (WGS) entry which is preliminary data.</text>
</comment>
<reference evidence="2" key="1">
    <citation type="journal article" date="2020" name="mSystems">
        <title>Genome- and Community-Level Interaction Insights into Carbon Utilization and Element Cycling Functions of Hydrothermarchaeota in Hydrothermal Sediment.</title>
        <authorList>
            <person name="Zhou Z."/>
            <person name="Liu Y."/>
            <person name="Xu W."/>
            <person name="Pan J."/>
            <person name="Luo Z.H."/>
            <person name="Li M."/>
        </authorList>
    </citation>
    <scope>NUCLEOTIDE SEQUENCE [LARGE SCALE GENOMIC DNA]</scope>
    <source>
        <strain evidence="2">SpSt-556</strain>
    </source>
</reference>
<dbReference type="Pfam" id="PF05257">
    <property type="entry name" value="CHAP"/>
    <property type="match status" value="1"/>
</dbReference>
<organism evidence="2">
    <name type="scientific">Bellilinea caldifistulae</name>
    <dbReference type="NCBI Taxonomy" id="360411"/>
    <lineage>
        <taxon>Bacteria</taxon>
        <taxon>Bacillati</taxon>
        <taxon>Chloroflexota</taxon>
        <taxon>Anaerolineae</taxon>
        <taxon>Anaerolineales</taxon>
        <taxon>Anaerolineaceae</taxon>
        <taxon>Bellilinea</taxon>
    </lineage>
</organism>
<protein>
    <submittedName>
        <fullName evidence="2">CHAP domain-containing protein</fullName>
    </submittedName>
</protein>
<dbReference type="SUPFAM" id="SSF54001">
    <property type="entry name" value="Cysteine proteinases"/>
    <property type="match status" value="1"/>
</dbReference>
<dbReference type="AlphaFoldDB" id="A0A7C4Q455"/>
<feature type="domain" description="Peptidase C51" evidence="1">
    <location>
        <begin position="234"/>
        <end position="355"/>
    </location>
</feature>
<accession>A0A7C4Q455</accession>
<name>A0A7C4Q455_9CHLR</name>
<gene>
    <name evidence="2" type="ORF">ENT17_07420</name>
</gene>
<dbReference type="InterPro" id="IPR038765">
    <property type="entry name" value="Papain-like_cys_pep_sf"/>
</dbReference>
<sequence length="368" mass="42325">MIKKQIYYLLTVYLVFATGVSVVVGKPLQDGEISKKNDEGSLYGYGIEANRCSNRNSSPEAANMAYGEIEEEWSVIQDQRYGIEFQVPKDCQIIITIDQPQPYSEPQAIIRRYTAWCSQGLLDFDIWNSQGMNLDEWLIWYGITRQPLGDAVSRSSIGEIEVVQLKESTLQTTFWAGEKYIFRLWHTYQGNIFDEEFYKTVLKSFHFMKDDPIKREDVSRSLQGMSPESFSTVNPLVTTCCGYSSSGNPFECCDNKGNCVWWVYYRYGSVPFRGHAWTWWGQVLDYTDWSRAYQPRRDWRNIVWWNKTSYPPYGHVAFAATYTGGSTITISEMLYCNNCGRTRTINVSSANGYIFEAKHVPTGINGGK</sequence>
<dbReference type="PROSITE" id="PS50911">
    <property type="entry name" value="CHAP"/>
    <property type="match status" value="1"/>
</dbReference>